<dbReference type="Pfam" id="PF01163">
    <property type="entry name" value="RIO1"/>
    <property type="match status" value="1"/>
</dbReference>
<keyword evidence="5" id="KW-0479">Metal-binding</keyword>
<keyword evidence="9" id="KW-0460">Magnesium</keyword>
<dbReference type="InterPro" id="IPR051272">
    <property type="entry name" value="RIO-type_Ser/Thr_kinase"/>
</dbReference>
<dbReference type="PROSITE" id="PS50011">
    <property type="entry name" value="PROTEIN_KINASE_DOM"/>
    <property type="match status" value="1"/>
</dbReference>
<dbReference type="PROSITE" id="PS01245">
    <property type="entry name" value="RIO1"/>
    <property type="match status" value="1"/>
</dbReference>
<feature type="domain" description="Protein kinase" evidence="12">
    <location>
        <begin position="219"/>
        <end position="449"/>
    </location>
</feature>
<evidence type="ECO:0000256" key="10">
    <source>
        <dbReference type="ARBA" id="ARBA00047899"/>
    </source>
</evidence>
<dbReference type="Gene3D" id="1.10.510.10">
    <property type="entry name" value="Transferase(Phosphotransferase) domain 1"/>
    <property type="match status" value="1"/>
</dbReference>
<keyword evidence="3" id="KW-0723">Serine/threonine-protein kinase</keyword>
<evidence type="ECO:0000256" key="4">
    <source>
        <dbReference type="ARBA" id="ARBA00022679"/>
    </source>
</evidence>
<keyword evidence="4" id="KW-0808">Transferase</keyword>
<evidence type="ECO:0000256" key="1">
    <source>
        <dbReference type="ARBA" id="ARBA00009196"/>
    </source>
</evidence>
<keyword evidence="7 13" id="KW-0418">Kinase</keyword>
<dbReference type="STRING" id="478820.A0A196SB12"/>
<evidence type="ECO:0000256" key="11">
    <source>
        <dbReference type="ARBA" id="ARBA00048679"/>
    </source>
</evidence>
<reference evidence="13 14" key="1">
    <citation type="submission" date="2016-05" db="EMBL/GenBank/DDBJ databases">
        <title>Nuclear genome of Blastocystis sp. subtype 1 NandII.</title>
        <authorList>
            <person name="Gentekaki E."/>
            <person name="Curtis B."/>
            <person name="Stairs C."/>
            <person name="Eme L."/>
            <person name="Herman E."/>
            <person name="Klimes V."/>
            <person name="Arias M.C."/>
            <person name="Elias M."/>
            <person name="Hilliou F."/>
            <person name="Klute M."/>
            <person name="Malik S.-B."/>
            <person name="Pightling A."/>
            <person name="Rachubinski R."/>
            <person name="Salas D."/>
            <person name="Schlacht A."/>
            <person name="Suga H."/>
            <person name="Archibald J."/>
            <person name="Ball S.G."/>
            <person name="Clark G."/>
            <person name="Dacks J."/>
            <person name="Van Der Giezen M."/>
            <person name="Tsaousis A."/>
            <person name="Roger A."/>
        </authorList>
    </citation>
    <scope>NUCLEOTIDE SEQUENCE [LARGE SCALE GENOMIC DNA]</scope>
    <source>
        <strain evidence="14">ATCC 50177 / NandII</strain>
    </source>
</reference>
<dbReference type="PANTHER" id="PTHR45723">
    <property type="entry name" value="SERINE/THREONINE-PROTEIN KINASE RIO1"/>
    <property type="match status" value="1"/>
</dbReference>
<sequence>MLSEQYIDNLGQNDDYLLALELQKEFDQQAEERNANAEVNGEQNDLDEDYALAMQLQMEEEEQYQALHAREQKSSKLIVDQPMLSSYLPSMQEDRIDVEPEVNEHYLGMNSPYLGEDLAEEGHDVLIRPSSACNKHDREHVGKVNISWSARLQRVMDNAGNIEGYAMDDKSIVKMRKYYGHKKDRTTRAPKENKLTTNATIDNDTRVLILSWINSGVIDAVGGNVQTGKEGTVLSAVRGEEEEEEWFCIKVYKVLTMEFRNKKEYIYGDYRFNDLEGVSSSDSKIVREWTRKEHFNLLKLFEAGIPCPEPVLYDKNVLLMRMIGDRGQPAPSLKQCLEERPEMYKRLLLQALQLLRDMFQKCRLIHGDFSEYNLLVHHGRLFVIDVGQSVNTIHDKWREFLSRDVHNIIAYFNHKQPIPDVEEIEEQALEYVLNEEDNGLLSKVDALVQ</sequence>
<accession>A0A196SB12</accession>
<organism evidence="13 14">
    <name type="scientific">Blastocystis sp. subtype 1 (strain ATCC 50177 / NandII)</name>
    <dbReference type="NCBI Taxonomy" id="478820"/>
    <lineage>
        <taxon>Eukaryota</taxon>
        <taxon>Sar</taxon>
        <taxon>Stramenopiles</taxon>
        <taxon>Bigyra</taxon>
        <taxon>Opalozoa</taxon>
        <taxon>Opalinata</taxon>
        <taxon>Blastocystidae</taxon>
        <taxon>Blastocystis</taxon>
    </lineage>
</organism>
<evidence type="ECO:0000313" key="14">
    <source>
        <dbReference type="Proteomes" id="UP000078348"/>
    </source>
</evidence>
<evidence type="ECO:0000256" key="5">
    <source>
        <dbReference type="ARBA" id="ARBA00022723"/>
    </source>
</evidence>
<evidence type="ECO:0000256" key="9">
    <source>
        <dbReference type="ARBA" id="ARBA00022842"/>
    </source>
</evidence>
<dbReference type="OrthoDB" id="205248at2759"/>
<dbReference type="InterPro" id="IPR011009">
    <property type="entry name" value="Kinase-like_dom_sf"/>
</dbReference>
<dbReference type="AlphaFoldDB" id="A0A196SB12"/>
<keyword evidence="14" id="KW-1185">Reference proteome</keyword>
<dbReference type="GO" id="GO:0046872">
    <property type="term" value="F:metal ion binding"/>
    <property type="evidence" value="ECO:0007669"/>
    <property type="project" value="UniProtKB-KW"/>
</dbReference>
<dbReference type="SUPFAM" id="SSF56112">
    <property type="entry name" value="Protein kinase-like (PK-like)"/>
    <property type="match status" value="1"/>
</dbReference>
<evidence type="ECO:0000259" key="12">
    <source>
        <dbReference type="PROSITE" id="PS50011"/>
    </source>
</evidence>
<name>A0A196SB12_BLAHN</name>
<dbReference type="GO" id="GO:0005524">
    <property type="term" value="F:ATP binding"/>
    <property type="evidence" value="ECO:0007669"/>
    <property type="project" value="UniProtKB-KW"/>
</dbReference>
<evidence type="ECO:0000256" key="3">
    <source>
        <dbReference type="ARBA" id="ARBA00022527"/>
    </source>
</evidence>
<dbReference type="Gene3D" id="3.30.200.20">
    <property type="entry name" value="Phosphorylase Kinase, domain 1"/>
    <property type="match status" value="1"/>
</dbReference>
<protein>
    <recommendedName>
        <fullName evidence="2">non-specific serine/threonine protein kinase</fullName>
        <ecNumber evidence="2">2.7.11.1</ecNumber>
    </recommendedName>
</protein>
<comment type="catalytic activity">
    <reaction evidence="11">
        <text>L-seryl-[protein] + ATP = O-phospho-L-seryl-[protein] + ADP + H(+)</text>
        <dbReference type="Rhea" id="RHEA:17989"/>
        <dbReference type="Rhea" id="RHEA-COMP:9863"/>
        <dbReference type="Rhea" id="RHEA-COMP:11604"/>
        <dbReference type="ChEBI" id="CHEBI:15378"/>
        <dbReference type="ChEBI" id="CHEBI:29999"/>
        <dbReference type="ChEBI" id="CHEBI:30616"/>
        <dbReference type="ChEBI" id="CHEBI:83421"/>
        <dbReference type="ChEBI" id="CHEBI:456216"/>
        <dbReference type="EC" id="2.7.11.1"/>
    </reaction>
</comment>
<comment type="similarity">
    <text evidence="1">Belongs to the protein kinase superfamily. RIO-type Ser/Thr kinase family.</text>
</comment>
<evidence type="ECO:0000256" key="2">
    <source>
        <dbReference type="ARBA" id="ARBA00012513"/>
    </source>
</evidence>
<dbReference type="InterPro" id="IPR000719">
    <property type="entry name" value="Prot_kinase_dom"/>
</dbReference>
<dbReference type="Proteomes" id="UP000078348">
    <property type="component" value="Unassembled WGS sequence"/>
</dbReference>
<dbReference type="EMBL" id="LXWW01000421">
    <property type="protein sequence ID" value="OAO13297.1"/>
    <property type="molecule type" value="Genomic_DNA"/>
</dbReference>
<comment type="catalytic activity">
    <reaction evidence="10">
        <text>L-threonyl-[protein] + ATP = O-phospho-L-threonyl-[protein] + ADP + H(+)</text>
        <dbReference type="Rhea" id="RHEA:46608"/>
        <dbReference type="Rhea" id="RHEA-COMP:11060"/>
        <dbReference type="Rhea" id="RHEA-COMP:11605"/>
        <dbReference type="ChEBI" id="CHEBI:15378"/>
        <dbReference type="ChEBI" id="CHEBI:30013"/>
        <dbReference type="ChEBI" id="CHEBI:30616"/>
        <dbReference type="ChEBI" id="CHEBI:61977"/>
        <dbReference type="ChEBI" id="CHEBI:456216"/>
        <dbReference type="EC" id="2.7.11.1"/>
    </reaction>
</comment>
<evidence type="ECO:0000256" key="8">
    <source>
        <dbReference type="ARBA" id="ARBA00022840"/>
    </source>
</evidence>
<gene>
    <name evidence="13" type="ORF">AV274_4972</name>
</gene>
<keyword evidence="6" id="KW-0547">Nucleotide-binding</keyword>
<evidence type="ECO:0000313" key="13">
    <source>
        <dbReference type="EMBL" id="OAO13297.1"/>
    </source>
</evidence>
<dbReference type="GO" id="GO:0004674">
    <property type="term" value="F:protein serine/threonine kinase activity"/>
    <property type="evidence" value="ECO:0007669"/>
    <property type="project" value="UniProtKB-KW"/>
</dbReference>
<dbReference type="SMART" id="SM00090">
    <property type="entry name" value="RIO"/>
    <property type="match status" value="1"/>
</dbReference>
<comment type="caution">
    <text evidence="13">The sequence shown here is derived from an EMBL/GenBank/DDBJ whole genome shotgun (WGS) entry which is preliminary data.</text>
</comment>
<dbReference type="InterPro" id="IPR000687">
    <property type="entry name" value="RIO_kinase"/>
</dbReference>
<evidence type="ECO:0000256" key="7">
    <source>
        <dbReference type="ARBA" id="ARBA00022777"/>
    </source>
</evidence>
<dbReference type="EC" id="2.7.11.1" evidence="2"/>
<dbReference type="InterPro" id="IPR018934">
    <property type="entry name" value="RIO_dom"/>
</dbReference>
<proteinExistence type="inferred from homology"/>
<dbReference type="InterPro" id="IPR018935">
    <property type="entry name" value="RIO_kinase_CS"/>
</dbReference>
<evidence type="ECO:0000256" key="6">
    <source>
        <dbReference type="ARBA" id="ARBA00022741"/>
    </source>
</evidence>
<keyword evidence="8" id="KW-0067">ATP-binding</keyword>